<evidence type="ECO:0000256" key="2">
    <source>
        <dbReference type="SAM" id="SignalP"/>
    </source>
</evidence>
<dbReference type="Gene3D" id="2.70.70.10">
    <property type="entry name" value="Glucose Permease (Domain IIA)"/>
    <property type="match status" value="1"/>
</dbReference>
<feature type="signal peptide" evidence="2">
    <location>
        <begin position="1"/>
        <end position="24"/>
    </location>
</feature>
<feature type="coiled-coil region" evidence="1">
    <location>
        <begin position="58"/>
        <end position="88"/>
    </location>
</feature>
<dbReference type="SUPFAM" id="SSF51261">
    <property type="entry name" value="Duplicated hybrid motif"/>
    <property type="match status" value="1"/>
</dbReference>
<sequence length="348" mass="37650">MSSRDRRHLFLPVLCALLALGYLAPNDASGDTPPDPGAEVARLYEEASAATQRYEAGLRASRAQRREARRLEKRLAEERRVLAAYRADLGRIASAQYRAGSGLPYTARLLLADDPVALLRSQHAASQADLAVTNAVGRTQRAERRLAEGERSAAKVSRTLARRADELGRLKTRIEGRLRDAQQRLERQAETTVTAGRCRGAVRLGTAGSPARTGRPWMTPVRSYTLSAGFGGEGARWAHRHSGQDFAVDTGTPVRAIGAGRVIRVACGGAYGIEVVVRHDGGYYSQYAHLSAPAVDQGDRVRAGDWIGQSGSTGNSTGPHLHFEIRLTPYYGSAVDPGPWFAERGVTL</sequence>
<dbReference type="GO" id="GO:0004222">
    <property type="term" value="F:metalloendopeptidase activity"/>
    <property type="evidence" value="ECO:0007669"/>
    <property type="project" value="TreeGrafter"/>
</dbReference>
<dbReference type="CDD" id="cd12797">
    <property type="entry name" value="M23_peptidase"/>
    <property type="match status" value="1"/>
</dbReference>
<reference evidence="4 5" key="1">
    <citation type="submission" date="2018-06" db="EMBL/GenBank/DDBJ databases">
        <authorList>
            <consortium name="Pathogen Informatics"/>
            <person name="Doyle S."/>
        </authorList>
    </citation>
    <scope>NUCLEOTIDE SEQUENCE [LARGE SCALE GENOMIC DNA]</scope>
    <source>
        <strain evidence="4 5">NCTC7807</strain>
    </source>
</reference>
<dbReference type="EC" id="3.4.24.75" evidence="4"/>
<protein>
    <submittedName>
        <fullName evidence="4">Secreted peptidase</fullName>
        <ecNumber evidence="4">3.4.24.75</ecNumber>
    </submittedName>
</protein>
<organism evidence="4 5">
    <name type="scientific">Streptomyces griseus</name>
    <dbReference type="NCBI Taxonomy" id="1911"/>
    <lineage>
        <taxon>Bacteria</taxon>
        <taxon>Bacillati</taxon>
        <taxon>Actinomycetota</taxon>
        <taxon>Actinomycetes</taxon>
        <taxon>Kitasatosporales</taxon>
        <taxon>Streptomycetaceae</taxon>
        <taxon>Streptomyces</taxon>
    </lineage>
</organism>
<evidence type="ECO:0000313" key="4">
    <source>
        <dbReference type="EMBL" id="SUP58352.1"/>
    </source>
</evidence>
<keyword evidence="4" id="KW-0378">Hydrolase</keyword>
<keyword evidence="1" id="KW-0175">Coiled coil</keyword>
<evidence type="ECO:0000259" key="3">
    <source>
        <dbReference type="Pfam" id="PF01551"/>
    </source>
</evidence>
<dbReference type="EMBL" id="UHID01000006">
    <property type="protein sequence ID" value="SUP58352.1"/>
    <property type="molecule type" value="Genomic_DNA"/>
</dbReference>
<dbReference type="Proteomes" id="UP000254150">
    <property type="component" value="Unassembled WGS sequence"/>
</dbReference>
<dbReference type="InterPro" id="IPR050570">
    <property type="entry name" value="Cell_wall_metabolism_enzyme"/>
</dbReference>
<name>A0A380P0E1_STRGR</name>
<evidence type="ECO:0000313" key="5">
    <source>
        <dbReference type="Proteomes" id="UP000254150"/>
    </source>
</evidence>
<feature type="coiled-coil region" evidence="1">
    <location>
        <begin position="164"/>
        <end position="191"/>
    </location>
</feature>
<dbReference type="PANTHER" id="PTHR21666:SF270">
    <property type="entry name" value="MUREIN HYDROLASE ACTIVATOR ENVC"/>
    <property type="match status" value="1"/>
</dbReference>
<dbReference type="RefSeq" id="WP_115068970.1">
    <property type="nucleotide sequence ID" value="NZ_UHID01000006.1"/>
</dbReference>
<keyword evidence="2" id="KW-0732">Signal</keyword>
<gene>
    <name evidence="4" type="ORF">NCTC7807_03665</name>
</gene>
<proteinExistence type="predicted"/>
<dbReference type="Pfam" id="PF01551">
    <property type="entry name" value="Peptidase_M23"/>
    <property type="match status" value="1"/>
</dbReference>
<dbReference type="PANTHER" id="PTHR21666">
    <property type="entry name" value="PEPTIDASE-RELATED"/>
    <property type="match status" value="1"/>
</dbReference>
<evidence type="ECO:0000256" key="1">
    <source>
        <dbReference type="SAM" id="Coils"/>
    </source>
</evidence>
<dbReference type="FunFam" id="2.70.70.10:FF:000013">
    <property type="entry name" value="Peptidase family M23"/>
    <property type="match status" value="1"/>
</dbReference>
<feature type="chain" id="PRO_5038904225" evidence="2">
    <location>
        <begin position="25"/>
        <end position="348"/>
    </location>
</feature>
<dbReference type="InterPro" id="IPR011055">
    <property type="entry name" value="Dup_hybrid_motif"/>
</dbReference>
<dbReference type="InterPro" id="IPR016047">
    <property type="entry name" value="M23ase_b-sheet_dom"/>
</dbReference>
<accession>A0A380P0E1</accession>
<feature type="domain" description="M23ase beta-sheet core" evidence="3">
    <location>
        <begin position="240"/>
        <end position="337"/>
    </location>
</feature>
<dbReference type="AlphaFoldDB" id="A0A380P0E1"/>